<dbReference type="InterPro" id="IPR050090">
    <property type="entry name" value="Tyrosine_recombinase_XerCD"/>
</dbReference>
<dbReference type="EMBL" id="CAEZSR010000068">
    <property type="protein sequence ID" value="CAB4563395.1"/>
    <property type="molecule type" value="Genomic_DNA"/>
</dbReference>
<evidence type="ECO:0000313" key="13">
    <source>
        <dbReference type="EMBL" id="CAB4563395.1"/>
    </source>
</evidence>
<comment type="similarity">
    <text evidence="2">Belongs to the 'phage' integrase family. XerD subfamily.</text>
</comment>
<evidence type="ECO:0000256" key="7">
    <source>
        <dbReference type="ARBA" id="ARBA00022908"/>
    </source>
</evidence>
<dbReference type="AlphaFoldDB" id="A0A6J6DK18"/>
<dbReference type="PANTHER" id="PTHR30349:SF81">
    <property type="entry name" value="TYROSINE RECOMBINASE XERC"/>
    <property type="match status" value="1"/>
</dbReference>
<proteinExistence type="inferred from homology"/>
<dbReference type="HAMAP" id="MF_01808">
    <property type="entry name" value="Recomb_XerC_XerD"/>
    <property type="match status" value="1"/>
</dbReference>
<keyword evidence="5" id="KW-0132">Cell division</keyword>
<keyword evidence="7" id="KW-0229">DNA integration</keyword>
<dbReference type="InterPro" id="IPR011932">
    <property type="entry name" value="Recomb_XerD"/>
</dbReference>
<dbReference type="GO" id="GO:0007059">
    <property type="term" value="P:chromosome segregation"/>
    <property type="evidence" value="ECO:0007669"/>
    <property type="project" value="UniProtKB-KW"/>
</dbReference>
<comment type="subcellular location">
    <subcellularLocation>
        <location evidence="1">Cytoplasm</location>
    </subcellularLocation>
</comment>
<dbReference type="Pfam" id="PF02899">
    <property type="entry name" value="Phage_int_SAM_1"/>
    <property type="match status" value="1"/>
</dbReference>
<dbReference type="PROSITE" id="PS51898">
    <property type="entry name" value="TYR_RECOMBINASE"/>
    <property type="match status" value="1"/>
</dbReference>
<dbReference type="SUPFAM" id="SSF56349">
    <property type="entry name" value="DNA breaking-rejoining enzymes"/>
    <property type="match status" value="1"/>
</dbReference>
<protein>
    <recommendedName>
        <fullName evidence="3">Tyrosine recombinase XerD</fullName>
    </recommendedName>
</protein>
<keyword evidence="4" id="KW-0963">Cytoplasm</keyword>
<dbReference type="PANTHER" id="PTHR30349">
    <property type="entry name" value="PHAGE INTEGRASE-RELATED"/>
    <property type="match status" value="1"/>
</dbReference>
<evidence type="ECO:0000256" key="9">
    <source>
        <dbReference type="ARBA" id="ARBA00023172"/>
    </source>
</evidence>
<dbReference type="GO" id="GO:0005737">
    <property type="term" value="C:cytoplasm"/>
    <property type="evidence" value="ECO:0007669"/>
    <property type="project" value="UniProtKB-SubCell"/>
</dbReference>
<dbReference type="CDD" id="cd00798">
    <property type="entry name" value="INT_XerDC_C"/>
    <property type="match status" value="1"/>
</dbReference>
<dbReference type="GO" id="GO:0051301">
    <property type="term" value="P:cell division"/>
    <property type="evidence" value="ECO:0007669"/>
    <property type="project" value="UniProtKB-KW"/>
</dbReference>
<dbReference type="PROSITE" id="PS51900">
    <property type="entry name" value="CB"/>
    <property type="match status" value="1"/>
</dbReference>
<sequence length="326" mass="35831">MSRRGPVASARSEGAWDEGLLPLEAEEFLSWMAAERGRSANTLAAYRRDLDGYWRWMHERGLDLTSVAGTDIEAFVARRRTSAAPASVARQLAAIRMLHRFLAEEGHRSDDPTGDLDGVRVPAGLPKPLSEAEVASLLDAVTGSDPVALRDRAMLEFLYATGARISEVCGLSIGDVDLEHRTARLYGKGAKERLVPVGRIAVAAMADWLGEGGRRHLEPARWARRGDAEAIFLNQRGGRMSRQLAWSVVKSYGRRAGIDEGHLSPHVLRHSCATHLLEHGADLRVVQELLGHASVSTTQVYTKVSPERLLQVYRTAHPRATKGRAR</sequence>
<dbReference type="Pfam" id="PF00589">
    <property type="entry name" value="Phage_integrase"/>
    <property type="match status" value="1"/>
</dbReference>
<feature type="domain" description="Core-binding (CB)" evidence="12">
    <location>
        <begin position="19"/>
        <end position="103"/>
    </location>
</feature>
<evidence type="ECO:0000256" key="4">
    <source>
        <dbReference type="ARBA" id="ARBA00022490"/>
    </source>
</evidence>
<accession>A0A6J6DK18</accession>
<feature type="domain" description="Tyr recombinase" evidence="11">
    <location>
        <begin position="124"/>
        <end position="314"/>
    </location>
</feature>
<dbReference type="Gene3D" id="1.10.443.10">
    <property type="entry name" value="Intergrase catalytic core"/>
    <property type="match status" value="1"/>
</dbReference>
<dbReference type="InterPro" id="IPR002104">
    <property type="entry name" value="Integrase_catalytic"/>
</dbReference>
<dbReference type="InterPro" id="IPR044068">
    <property type="entry name" value="CB"/>
</dbReference>
<dbReference type="NCBIfam" id="NF001399">
    <property type="entry name" value="PRK00283.1"/>
    <property type="match status" value="1"/>
</dbReference>
<keyword evidence="6" id="KW-0159">Chromosome partition</keyword>
<keyword evidence="8" id="KW-0238">DNA-binding</keyword>
<evidence type="ECO:0000256" key="5">
    <source>
        <dbReference type="ARBA" id="ARBA00022618"/>
    </source>
</evidence>
<dbReference type="SUPFAM" id="SSF47823">
    <property type="entry name" value="lambda integrase-like, N-terminal domain"/>
    <property type="match status" value="1"/>
</dbReference>
<evidence type="ECO:0000256" key="2">
    <source>
        <dbReference type="ARBA" id="ARBA00010450"/>
    </source>
</evidence>
<dbReference type="InterPro" id="IPR010998">
    <property type="entry name" value="Integrase_recombinase_N"/>
</dbReference>
<evidence type="ECO:0000259" key="11">
    <source>
        <dbReference type="PROSITE" id="PS51898"/>
    </source>
</evidence>
<dbReference type="InterPro" id="IPR023009">
    <property type="entry name" value="Tyrosine_recombinase_XerC/XerD"/>
</dbReference>
<dbReference type="GO" id="GO:0006310">
    <property type="term" value="P:DNA recombination"/>
    <property type="evidence" value="ECO:0007669"/>
    <property type="project" value="UniProtKB-KW"/>
</dbReference>
<dbReference type="InterPro" id="IPR004107">
    <property type="entry name" value="Integrase_SAM-like_N"/>
</dbReference>
<evidence type="ECO:0000256" key="6">
    <source>
        <dbReference type="ARBA" id="ARBA00022829"/>
    </source>
</evidence>
<dbReference type="GO" id="GO:0009009">
    <property type="term" value="F:site-specific recombinase activity"/>
    <property type="evidence" value="ECO:0007669"/>
    <property type="project" value="InterPro"/>
</dbReference>
<evidence type="ECO:0000256" key="10">
    <source>
        <dbReference type="ARBA" id="ARBA00023306"/>
    </source>
</evidence>
<keyword evidence="10" id="KW-0131">Cell cycle</keyword>
<dbReference type="NCBIfam" id="TIGR02225">
    <property type="entry name" value="recomb_XerD"/>
    <property type="match status" value="1"/>
</dbReference>
<keyword evidence="9" id="KW-0233">DNA recombination</keyword>
<evidence type="ECO:0000256" key="1">
    <source>
        <dbReference type="ARBA" id="ARBA00004496"/>
    </source>
</evidence>
<gene>
    <name evidence="13" type="ORF">UFOPK1493_01930</name>
</gene>
<organism evidence="13">
    <name type="scientific">freshwater metagenome</name>
    <dbReference type="NCBI Taxonomy" id="449393"/>
    <lineage>
        <taxon>unclassified sequences</taxon>
        <taxon>metagenomes</taxon>
        <taxon>ecological metagenomes</taxon>
    </lineage>
</organism>
<evidence type="ECO:0000256" key="8">
    <source>
        <dbReference type="ARBA" id="ARBA00023125"/>
    </source>
</evidence>
<evidence type="ECO:0000256" key="3">
    <source>
        <dbReference type="ARBA" id="ARBA00015810"/>
    </source>
</evidence>
<reference evidence="13" key="1">
    <citation type="submission" date="2020-05" db="EMBL/GenBank/DDBJ databases">
        <authorList>
            <person name="Chiriac C."/>
            <person name="Salcher M."/>
            <person name="Ghai R."/>
            <person name="Kavagutti S V."/>
        </authorList>
    </citation>
    <scope>NUCLEOTIDE SEQUENCE</scope>
</reference>
<dbReference type="InterPro" id="IPR013762">
    <property type="entry name" value="Integrase-like_cat_sf"/>
</dbReference>
<evidence type="ECO:0000259" key="12">
    <source>
        <dbReference type="PROSITE" id="PS51900"/>
    </source>
</evidence>
<dbReference type="Gene3D" id="1.10.150.130">
    <property type="match status" value="1"/>
</dbReference>
<dbReference type="InterPro" id="IPR011010">
    <property type="entry name" value="DNA_brk_join_enz"/>
</dbReference>
<dbReference type="GO" id="GO:0003677">
    <property type="term" value="F:DNA binding"/>
    <property type="evidence" value="ECO:0007669"/>
    <property type="project" value="UniProtKB-KW"/>
</dbReference>
<name>A0A6J6DK18_9ZZZZ</name>